<evidence type="ECO:0000256" key="3">
    <source>
        <dbReference type="PROSITE-ProRule" id="PRU01211"/>
    </source>
</evidence>
<dbReference type="PROSITE" id="PS51864">
    <property type="entry name" value="ASTACIN"/>
    <property type="match status" value="1"/>
</dbReference>
<feature type="compositionally biased region" description="Polar residues" evidence="5">
    <location>
        <begin position="182"/>
        <end position="192"/>
    </location>
</feature>
<dbReference type="GO" id="GO:0004222">
    <property type="term" value="F:metalloendopeptidase activity"/>
    <property type="evidence" value="ECO:0007669"/>
    <property type="project" value="UniProtKB-UniRule"/>
</dbReference>
<proteinExistence type="predicted"/>
<evidence type="ECO:0000313" key="8">
    <source>
        <dbReference type="Proteomes" id="UP000025227"/>
    </source>
</evidence>
<feature type="binding site" evidence="3">
    <location>
        <position position="29"/>
    </location>
    <ligand>
        <name>Zn(2+)</name>
        <dbReference type="ChEBI" id="CHEBI:29105"/>
        <note>catalytic</note>
    </ligand>
</feature>
<organism evidence="8 9">
    <name type="scientific">Haemonchus contortus</name>
    <name type="common">Barber pole worm</name>
    <dbReference type="NCBI Taxonomy" id="6289"/>
    <lineage>
        <taxon>Eukaryota</taxon>
        <taxon>Metazoa</taxon>
        <taxon>Ecdysozoa</taxon>
        <taxon>Nematoda</taxon>
        <taxon>Chromadorea</taxon>
        <taxon>Rhabditida</taxon>
        <taxon>Rhabditina</taxon>
        <taxon>Rhabditomorpha</taxon>
        <taxon>Strongyloidea</taxon>
        <taxon>Trichostrongylidae</taxon>
        <taxon>Haemonchus</taxon>
    </lineage>
</organism>
<sequence length="253" mass="28626">GTQVISLAVDCIADYIIWHEVMHAIGFEHEHQRPDRDQFIRVEYSNVQQGQLVNFEKLAPHEVDYPDDYDYQSIMHYDSHAFGRRDPVTNARLATMIPLKKGVRLDDNLKMSQSDILKLNRLGKCIISKDLHEKEEDSNCADTALNCERLKKNGLCSTSSSHLQAMLKFCPKTCRLCGLRSTGPSSSNSHSIQGPLPAKDSGSDDAPPTCKDEDPRCDNYARNGFCTDPFYERIRATKCMKTCNLCISFKESE</sequence>
<keyword evidence="3 4" id="KW-0378">Hydrolase</keyword>
<dbReference type="OrthoDB" id="291007at2759"/>
<dbReference type="GO" id="GO:0006508">
    <property type="term" value="P:proteolysis"/>
    <property type="evidence" value="ECO:0007669"/>
    <property type="project" value="UniProtKB-KW"/>
</dbReference>
<evidence type="ECO:0000259" key="6">
    <source>
        <dbReference type="PROSITE" id="PS51670"/>
    </source>
</evidence>
<dbReference type="AlphaFoldDB" id="A0A7I4YLN2"/>
<dbReference type="Proteomes" id="UP000025227">
    <property type="component" value="Unplaced"/>
</dbReference>
<dbReference type="PRINTS" id="PR00480">
    <property type="entry name" value="ASTACIN"/>
</dbReference>
<dbReference type="PANTHER" id="PTHR10127">
    <property type="entry name" value="DISCOIDIN, CUB, EGF, LAMININ , AND ZINC METALLOPROTEASE DOMAIN CONTAINING"/>
    <property type="match status" value="1"/>
</dbReference>
<evidence type="ECO:0000313" key="9">
    <source>
        <dbReference type="WBParaSite" id="HCON_00112910-00001"/>
    </source>
</evidence>
<name>A0A7I4YLN2_HAECO</name>
<feature type="region of interest" description="Disordered" evidence="5">
    <location>
        <begin position="182"/>
        <end position="211"/>
    </location>
</feature>
<evidence type="ECO:0000256" key="2">
    <source>
        <dbReference type="PROSITE-ProRule" id="PRU01005"/>
    </source>
</evidence>
<dbReference type="InterPro" id="IPR001506">
    <property type="entry name" value="Peptidase_M12A"/>
</dbReference>
<accession>A0A7I4YLN2</accession>
<dbReference type="OMA" id="FIRVEYS"/>
<keyword evidence="8" id="KW-1185">Reference proteome</keyword>
<dbReference type="Pfam" id="PF01400">
    <property type="entry name" value="Astacin"/>
    <property type="match status" value="1"/>
</dbReference>
<evidence type="ECO:0000256" key="5">
    <source>
        <dbReference type="SAM" id="MobiDB-lite"/>
    </source>
</evidence>
<comment type="caution">
    <text evidence="2">Lacks conserved residue(s) required for the propagation of feature annotation.</text>
</comment>
<keyword evidence="3 4" id="KW-0862">Zinc</keyword>
<dbReference type="Gene3D" id="3.40.390.10">
    <property type="entry name" value="Collagenase (Catalytic Domain)"/>
    <property type="match status" value="1"/>
</dbReference>
<comment type="cofactor">
    <cofactor evidence="3 4">
        <name>Zn(2+)</name>
        <dbReference type="ChEBI" id="CHEBI:29105"/>
    </cofactor>
    <text evidence="3 4">Binds 1 zinc ion per subunit.</text>
</comment>
<keyword evidence="1" id="KW-0865">Zymogen</keyword>
<reference evidence="9" key="1">
    <citation type="submission" date="2020-12" db="UniProtKB">
        <authorList>
            <consortium name="WormBaseParasite"/>
        </authorList>
    </citation>
    <scope>IDENTIFICATION</scope>
    <source>
        <strain evidence="9">MHco3</strain>
    </source>
</reference>
<dbReference type="GO" id="GO:0008270">
    <property type="term" value="F:zinc ion binding"/>
    <property type="evidence" value="ECO:0007669"/>
    <property type="project" value="UniProtKB-UniRule"/>
</dbReference>
<dbReference type="Pfam" id="PF01549">
    <property type="entry name" value="ShK"/>
    <property type="match status" value="2"/>
</dbReference>
<protein>
    <recommendedName>
        <fullName evidence="4">Metalloendopeptidase</fullName>
        <ecNumber evidence="4">3.4.24.-</ecNumber>
    </recommendedName>
</protein>
<keyword evidence="3 4" id="KW-0479">Metal-binding</keyword>
<dbReference type="SMART" id="SM00254">
    <property type="entry name" value="ShKT"/>
    <property type="match status" value="2"/>
</dbReference>
<dbReference type="WBParaSite" id="HCON_00112910-00001">
    <property type="protein sequence ID" value="HCON_00112910-00001"/>
    <property type="gene ID" value="HCON_00112910"/>
</dbReference>
<dbReference type="SUPFAM" id="SSF55486">
    <property type="entry name" value="Metalloproteases ('zincins'), catalytic domain"/>
    <property type="match status" value="1"/>
</dbReference>
<feature type="domain" description="ShKT" evidence="6">
    <location>
        <begin position="210"/>
        <end position="246"/>
    </location>
</feature>
<evidence type="ECO:0000256" key="1">
    <source>
        <dbReference type="ARBA" id="ARBA00023145"/>
    </source>
</evidence>
<dbReference type="InterPro" id="IPR003582">
    <property type="entry name" value="ShKT_dom"/>
</dbReference>
<dbReference type="Gene3D" id="1.10.10.1940">
    <property type="match status" value="2"/>
</dbReference>
<keyword evidence="3 4" id="KW-0482">Metalloprotease</keyword>
<feature type="domain" description="ShKT" evidence="6">
    <location>
        <begin position="140"/>
        <end position="177"/>
    </location>
</feature>
<evidence type="ECO:0000256" key="4">
    <source>
        <dbReference type="RuleBase" id="RU361183"/>
    </source>
</evidence>
<dbReference type="PANTHER" id="PTHR10127:SF852">
    <property type="entry name" value="ZINC METALLOPROTEINASE NAS-12"/>
    <property type="match status" value="1"/>
</dbReference>
<feature type="domain" description="Peptidase M12A" evidence="7">
    <location>
        <begin position="1"/>
        <end position="126"/>
    </location>
</feature>
<dbReference type="EC" id="3.4.24.-" evidence="4"/>
<dbReference type="PROSITE" id="PS51670">
    <property type="entry name" value="SHKT"/>
    <property type="match status" value="2"/>
</dbReference>
<evidence type="ECO:0000259" key="7">
    <source>
        <dbReference type="PROSITE" id="PS51864"/>
    </source>
</evidence>
<feature type="binding site" evidence="3">
    <location>
        <position position="23"/>
    </location>
    <ligand>
        <name>Zn(2+)</name>
        <dbReference type="ChEBI" id="CHEBI:29105"/>
        <note>catalytic</note>
    </ligand>
</feature>
<keyword evidence="3 4" id="KW-0645">Protease</keyword>
<dbReference type="InterPro" id="IPR024079">
    <property type="entry name" value="MetalloPept_cat_dom_sf"/>
</dbReference>
<feature type="binding site" evidence="3">
    <location>
        <position position="19"/>
    </location>
    <ligand>
        <name>Zn(2+)</name>
        <dbReference type="ChEBI" id="CHEBI:29105"/>
        <note>catalytic</note>
    </ligand>
</feature>
<feature type="active site" evidence="3">
    <location>
        <position position="20"/>
    </location>
</feature>